<evidence type="ECO:0000259" key="3">
    <source>
        <dbReference type="Pfam" id="PF09699"/>
    </source>
</evidence>
<feature type="domain" description="Doubled CXXCH motif" evidence="3">
    <location>
        <begin position="203"/>
        <end position="238"/>
    </location>
</feature>
<dbReference type="PANTHER" id="PTHR35038">
    <property type="entry name" value="DISSIMILATORY SULFITE REDUCTASE SIRA"/>
    <property type="match status" value="1"/>
</dbReference>
<sequence>MKKGVQLWCFIMLVLLVLSPTLNAQESVADDARLEAETTLDQKFSAGNYSRRGAEGCLRCHDDESDHPASGIFANVHGKIANIHGPMRDKQCEACHGPAGNHARSPRKGQLREPMVTFGPDSPVPAEKQNSVCLSCHQDTQRASWHSSEHAFEGLSCSSCHRVHKKQDPMLDAGQQIQTCTTCHSQTKADLHKRTSHPMLNGTMQCSDCHNPHQSVNEFSLNQPSVNAACYDCHAEKRGPFLWEHEPVSEDCTACHTPHGSVNPAMLKQRLPQLCQSCHQVPHANVEFAANDLRVRGGSCLNCHSQVHGSSHPRGQALRN</sequence>
<dbReference type="NCBIfam" id="TIGR01905">
    <property type="entry name" value="paired_CXXCH_1"/>
    <property type="match status" value="2"/>
</dbReference>
<evidence type="ECO:0000259" key="4">
    <source>
        <dbReference type="Pfam" id="PF22678"/>
    </source>
</evidence>
<evidence type="ECO:0000313" key="6">
    <source>
        <dbReference type="Proteomes" id="UP000694232"/>
    </source>
</evidence>
<dbReference type="InterPro" id="IPR053875">
    <property type="entry name" value="Cytochrom_c_NrfB-like_dom"/>
</dbReference>
<dbReference type="GO" id="GO:0016491">
    <property type="term" value="F:oxidoreductase activity"/>
    <property type="evidence" value="ECO:0007669"/>
    <property type="project" value="TreeGrafter"/>
</dbReference>
<dbReference type="NCBIfam" id="TIGR03508">
    <property type="entry name" value="decahem_SO"/>
    <property type="match status" value="1"/>
</dbReference>
<dbReference type="PANTHER" id="PTHR35038:SF6">
    <property type="entry name" value="SURFACE LOCALIZED DECAHEME CYTOCHROME C LIPOPROTEIN"/>
    <property type="match status" value="1"/>
</dbReference>
<feature type="domain" description="Doubled CXXCH motif" evidence="3">
    <location>
        <begin position="245"/>
        <end position="280"/>
    </location>
</feature>
<name>A0A975UCV5_9VIBR</name>
<feature type="chain" id="PRO_5036800596" evidence="2">
    <location>
        <begin position="25"/>
        <end position="320"/>
    </location>
</feature>
<gene>
    <name evidence="5" type="ORF">KNV97_10125</name>
</gene>
<dbReference type="EMBL" id="CP076643">
    <property type="protein sequence ID" value="QXO18597.1"/>
    <property type="molecule type" value="Genomic_DNA"/>
</dbReference>
<dbReference type="AlphaFoldDB" id="A0A975UCV5"/>
<dbReference type="InterPro" id="IPR051829">
    <property type="entry name" value="Multiheme_Cytochr_ET"/>
</dbReference>
<evidence type="ECO:0000256" key="2">
    <source>
        <dbReference type="SAM" id="SignalP"/>
    </source>
</evidence>
<organism evidence="5 6">
    <name type="scientific">Vibrio ostreae</name>
    <dbReference type="NCBI Taxonomy" id="2841925"/>
    <lineage>
        <taxon>Bacteria</taxon>
        <taxon>Pseudomonadati</taxon>
        <taxon>Pseudomonadota</taxon>
        <taxon>Gammaproteobacteria</taxon>
        <taxon>Vibrionales</taxon>
        <taxon>Vibrionaceae</taxon>
        <taxon>Vibrio</taxon>
    </lineage>
</organism>
<feature type="signal peptide" evidence="2">
    <location>
        <begin position="1"/>
        <end position="24"/>
    </location>
</feature>
<protein>
    <submittedName>
        <fullName evidence="5">DmsE family decaheme c-type cytochrome</fullName>
    </submittedName>
</protein>
<dbReference type="KEGG" id="vos:KNV97_10125"/>
<evidence type="ECO:0000313" key="5">
    <source>
        <dbReference type="EMBL" id="QXO18597.1"/>
    </source>
</evidence>
<keyword evidence="1 2" id="KW-0732">Signal</keyword>
<dbReference type="Pfam" id="PF09699">
    <property type="entry name" value="Paired_CXXCH_1"/>
    <property type="match status" value="2"/>
</dbReference>
<accession>A0A975UCV5</accession>
<dbReference type="RefSeq" id="WP_218563034.1">
    <property type="nucleotide sequence ID" value="NZ_CP076643.1"/>
</dbReference>
<keyword evidence="6" id="KW-1185">Reference proteome</keyword>
<evidence type="ECO:0000256" key="1">
    <source>
        <dbReference type="ARBA" id="ARBA00022729"/>
    </source>
</evidence>
<proteinExistence type="predicted"/>
<reference evidence="5" key="1">
    <citation type="submission" date="2021-06" db="EMBL/GenBank/DDBJ databases">
        <title>Vibrio nov. sp., novel gut bacterium isolated from Yellow Sea oyster.</title>
        <authorList>
            <person name="Muhammad N."/>
            <person name="Nguyen T.H."/>
            <person name="Lee Y.-J."/>
            <person name="Ko J."/>
            <person name="Kim S.-G."/>
        </authorList>
    </citation>
    <scope>NUCLEOTIDE SEQUENCE</scope>
    <source>
        <strain evidence="5">OG9-811</strain>
    </source>
</reference>
<dbReference type="Proteomes" id="UP000694232">
    <property type="component" value="Chromosome 1"/>
</dbReference>
<feature type="domain" description="Cytochrome c-type protein NrfB-like" evidence="4">
    <location>
        <begin position="92"/>
        <end position="172"/>
    </location>
</feature>
<dbReference type="Pfam" id="PF22678">
    <property type="entry name" value="Cytochrom_c_NrfB-like"/>
    <property type="match status" value="1"/>
</dbReference>
<dbReference type="InterPro" id="IPR020015">
    <property type="entry name" value="Decahaem_cyt-c_DmsE"/>
</dbReference>
<dbReference type="InterPro" id="IPR010177">
    <property type="entry name" value="Paired_CXXCH_1"/>
</dbReference>